<gene>
    <name evidence="2" type="ORF">SDJN03_19813</name>
</gene>
<reference evidence="2 3" key="1">
    <citation type="journal article" date="2021" name="Hortic Res">
        <title>The domestication of Cucurbita argyrosperma as revealed by the genome of its wild relative.</title>
        <authorList>
            <person name="Barrera-Redondo J."/>
            <person name="Sanchez-de la Vega G."/>
            <person name="Aguirre-Liguori J.A."/>
            <person name="Castellanos-Morales G."/>
            <person name="Gutierrez-Guerrero Y.T."/>
            <person name="Aguirre-Dugua X."/>
            <person name="Aguirre-Planter E."/>
            <person name="Tenaillon M.I."/>
            <person name="Lira-Saade R."/>
            <person name="Eguiarte L.E."/>
        </authorList>
    </citation>
    <scope>NUCLEOTIDE SEQUENCE [LARGE SCALE GENOMIC DNA]</scope>
    <source>
        <strain evidence="2">JBR-2021</strain>
    </source>
</reference>
<evidence type="ECO:0000313" key="2">
    <source>
        <dbReference type="EMBL" id="KAG6583881.1"/>
    </source>
</evidence>
<dbReference type="EMBL" id="JAGKQH010000013">
    <property type="protein sequence ID" value="KAG6583881.1"/>
    <property type="molecule type" value="Genomic_DNA"/>
</dbReference>
<comment type="caution">
    <text evidence="2">The sequence shown here is derived from an EMBL/GenBank/DDBJ whole genome shotgun (WGS) entry which is preliminary data.</text>
</comment>
<evidence type="ECO:0000313" key="3">
    <source>
        <dbReference type="Proteomes" id="UP000685013"/>
    </source>
</evidence>
<accession>A0AAV6MMC5</accession>
<name>A0AAV6MMC5_9ROSI</name>
<proteinExistence type="predicted"/>
<dbReference type="Proteomes" id="UP000685013">
    <property type="component" value="Chromosome 13"/>
</dbReference>
<organism evidence="2 3">
    <name type="scientific">Cucurbita argyrosperma subsp. sororia</name>
    <dbReference type="NCBI Taxonomy" id="37648"/>
    <lineage>
        <taxon>Eukaryota</taxon>
        <taxon>Viridiplantae</taxon>
        <taxon>Streptophyta</taxon>
        <taxon>Embryophyta</taxon>
        <taxon>Tracheophyta</taxon>
        <taxon>Spermatophyta</taxon>
        <taxon>Magnoliopsida</taxon>
        <taxon>eudicotyledons</taxon>
        <taxon>Gunneridae</taxon>
        <taxon>Pentapetalae</taxon>
        <taxon>rosids</taxon>
        <taxon>fabids</taxon>
        <taxon>Cucurbitales</taxon>
        <taxon>Cucurbitaceae</taxon>
        <taxon>Cucurbiteae</taxon>
        <taxon>Cucurbita</taxon>
    </lineage>
</organism>
<sequence length="106" mass="12063">MSPRLVYPISQEMPNNNNSPKPIAPNPRSSGQASPPLTRFSAIAPPRSGGISRTQIQVTLQTIYEDESEDRMCRRRRRRRHCYDRKPSFSSAALSCFRPLRSLKCS</sequence>
<evidence type="ECO:0000256" key="1">
    <source>
        <dbReference type="SAM" id="MobiDB-lite"/>
    </source>
</evidence>
<feature type="region of interest" description="Disordered" evidence="1">
    <location>
        <begin position="1"/>
        <end position="51"/>
    </location>
</feature>
<keyword evidence="3" id="KW-1185">Reference proteome</keyword>
<dbReference type="AlphaFoldDB" id="A0AAV6MMC5"/>
<feature type="non-terminal residue" evidence="2">
    <location>
        <position position="1"/>
    </location>
</feature>
<protein>
    <submittedName>
        <fullName evidence="2">Uncharacterized protein</fullName>
    </submittedName>
</protein>